<evidence type="ECO:0000313" key="2">
    <source>
        <dbReference type="Proteomes" id="UP000295361"/>
    </source>
</evidence>
<proteinExistence type="predicted"/>
<dbReference type="RefSeq" id="WP_133703048.1">
    <property type="nucleotide sequence ID" value="NZ_SNXS01000007.1"/>
</dbReference>
<sequence length="216" mass="22675">MATTISGRCMFVWRLAPILKTELGIAGMVAKAKAAGLSGVWIKIADGAKAYENVRDETAIRTFMKVRDALKNEGISVWGWQVPYGGTVANATTEAECAAKLADALKLDGVLMDAEGGTGYFTGGSAVAEAYAARLADHLSQQKRGLAICGNDIPANFPKYPFSTFVGHAQMNAPQVYYGGSPSVANRLDRAIAANASFDSPLLPVGGNSPTNTVLD</sequence>
<dbReference type="InParanoid" id="A0A4R6QIE4"/>
<reference evidence="1 2" key="1">
    <citation type="submission" date="2019-03" db="EMBL/GenBank/DDBJ databases">
        <title>Genomic Encyclopedia of Type Strains, Phase IV (KMG-IV): sequencing the most valuable type-strain genomes for metagenomic binning, comparative biology and taxonomic classification.</title>
        <authorList>
            <person name="Goeker M."/>
        </authorList>
    </citation>
    <scope>NUCLEOTIDE SEQUENCE [LARGE SCALE GENOMIC DNA]</scope>
    <source>
        <strain evidence="1 2">DSM 16998</strain>
    </source>
</reference>
<dbReference type="OrthoDB" id="8264787at2"/>
<name>A0A4R6QIE4_9BURK</name>
<gene>
    <name evidence="1" type="ORF">DES47_107168</name>
</gene>
<keyword evidence="2" id="KW-1185">Reference proteome</keyword>
<accession>A0A4R6QIE4</accession>
<organism evidence="1 2">
    <name type="scientific">Roseateles toxinivorans</name>
    <dbReference type="NCBI Taxonomy" id="270368"/>
    <lineage>
        <taxon>Bacteria</taxon>
        <taxon>Pseudomonadati</taxon>
        <taxon>Pseudomonadota</taxon>
        <taxon>Betaproteobacteria</taxon>
        <taxon>Burkholderiales</taxon>
        <taxon>Sphaerotilaceae</taxon>
        <taxon>Roseateles</taxon>
    </lineage>
</organism>
<evidence type="ECO:0000313" key="1">
    <source>
        <dbReference type="EMBL" id="TDP62590.1"/>
    </source>
</evidence>
<comment type="caution">
    <text evidence="1">The sequence shown here is derived from an EMBL/GenBank/DDBJ whole genome shotgun (WGS) entry which is preliminary data.</text>
</comment>
<dbReference type="AlphaFoldDB" id="A0A4R6QIE4"/>
<protein>
    <submittedName>
        <fullName evidence="1">Uncharacterized protein</fullName>
    </submittedName>
</protein>
<dbReference type="EMBL" id="SNXS01000007">
    <property type="protein sequence ID" value="TDP62590.1"/>
    <property type="molecule type" value="Genomic_DNA"/>
</dbReference>
<dbReference type="Proteomes" id="UP000295361">
    <property type="component" value="Unassembled WGS sequence"/>
</dbReference>